<proteinExistence type="predicted"/>
<dbReference type="GO" id="GO:0042602">
    <property type="term" value="F:riboflavin reductase (NADPH) activity"/>
    <property type="evidence" value="ECO:0007669"/>
    <property type="project" value="TreeGrafter"/>
</dbReference>
<dbReference type="Proteomes" id="UP000436822">
    <property type="component" value="Unassembled WGS sequence"/>
</dbReference>
<dbReference type="Pfam" id="PF13460">
    <property type="entry name" value="NAD_binding_10"/>
    <property type="match status" value="1"/>
</dbReference>
<keyword evidence="3" id="KW-1185">Reference proteome</keyword>
<dbReference type="GO" id="GO:0004074">
    <property type="term" value="F:biliverdin reductase [NAD(P)H] activity"/>
    <property type="evidence" value="ECO:0007669"/>
    <property type="project" value="TreeGrafter"/>
</dbReference>
<dbReference type="InterPro" id="IPR016040">
    <property type="entry name" value="NAD(P)-bd_dom"/>
</dbReference>
<dbReference type="InterPro" id="IPR051606">
    <property type="entry name" value="Polyketide_Oxido-like"/>
</dbReference>
<name>A0A6N6JJK5_9RHOB</name>
<dbReference type="SUPFAM" id="SSF51735">
    <property type="entry name" value="NAD(P)-binding Rossmann-fold domains"/>
    <property type="match status" value="1"/>
</dbReference>
<sequence length="233" mass="25331">MPQSTLTIAIFGAAGATGAKLVTQAAAAGHKVRAIEHSWPQKAPDTDLVTHHTADVLKDDLSNLIDGTDAVVSALGVGNDLPTLINPPPLYTEGTLRIVQGMKAVDVRRLVVISASFVEAKDRGPLHFRIPAMLSLHRVFTQMGDMERILRVTDDIDWTAVRPGWLMDGDLTEDYTVTDNVIPPKLIRTRHADLAHFILRCITDGSHVRETPAIARAEPPEATSPMAVLREMA</sequence>
<dbReference type="InterPro" id="IPR036291">
    <property type="entry name" value="NAD(P)-bd_dom_sf"/>
</dbReference>
<dbReference type="PANTHER" id="PTHR43355:SF2">
    <property type="entry name" value="FLAVIN REDUCTASE (NADPH)"/>
    <property type="match status" value="1"/>
</dbReference>
<dbReference type="RefSeq" id="WP_243144941.1">
    <property type="nucleotide sequence ID" value="NZ_BLJE01000003.1"/>
</dbReference>
<evidence type="ECO:0000313" key="2">
    <source>
        <dbReference type="EMBL" id="GFE66020.1"/>
    </source>
</evidence>
<reference evidence="2 3" key="1">
    <citation type="submission" date="2019-12" db="EMBL/GenBank/DDBJ databases">
        <title>Litoreibacter badius sp. nov., a novel bacteriochlorophyll a-containing bacterium in the genus Litoreibacter.</title>
        <authorList>
            <person name="Kanamuro M."/>
            <person name="Takabe Y."/>
            <person name="Mori K."/>
            <person name="Takaichi S."/>
            <person name="Hanada S."/>
        </authorList>
    </citation>
    <scope>NUCLEOTIDE SEQUENCE [LARGE SCALE GENOMIC DNA]</scope>
    <source>
        <strain evidence="2 3">K6</strain>
    </source>
</reference>
<gene>
    <name evidence="2" type="ORF">KIN_30940</name>
</gene>
<dbReference type="Gene3D" id="3.40.50.720">
    <property type="entry name" value="NAD(P)-binding Rossmann-like Domain"/>
    <property type="match status" value="1"/>
</dbReference>
<protein>
    <recommendedName>
        <fullName evidence="1">NAD(P)-binding domain-containing protein</fullName>
    </recommendedName>
</protein>
<comment type="caution">
    <text evidence="2">The sequence shown here is derived from an EMBL/GenBank/DDBJ whole genome shotgun (WGS) entry which is preliminary data.</text>
</comment>
<evidence type="ECO:0000313" key="3">
    <source>
        <dbReference type="Proteomes" id="UP000436822"/>
    </source>
</evidence>
<organism evidence="2 3">
    <name type="scientific">Litoreibacter roseus</name>
    <dbReference type="NCBI Taxonomy" id="2601869"/>
    <lineage>
        <taxon>Bacteria</taxon>
        <taxon>Pseudomonadati</taxon>
        <taxon>Pseudomonadota</taxon>
        <taxon>Alphaproteobacteria</taxon>
        <taxon>Rhodobacterales</taxon>
        <taxon>Roseobacteraceae</taxon>
        <taxon>Litoreibacter</taxon>
    </lineage>
</organism>
<dbReference type="AlphaFoldDB" id="A0A6N6JJK5"/>
<evidence type="ECO:0000259" key="1">
    <source>
        <dbReference type="Pfam" id="PF13460"/>
    </source>
</evidence>
<dbReference type="EMBL" id="BLJE01000003">
    <property type="protein sequence ID" value="GFE66020.1"/>
    <property type="molecule type" value="Genomic_DNA"/>
</dbReference>
<accession>A0A6N6JJK5</accession>
<dbReference type="PANTHER" id="PTHR43355">
    <property type="entry name" value="FLAVIN REDUCTASE (NADPH)"/>
    <property type="match status" value="1"/>
</dbReference>
<feature type="domain" description="NAD(P)-binding" evidence="1">
    <location>
        <begin position="12"/>
        <end position="204"/>
    </location>
</feature>